<dbReference type="VEuPathDB" id="VectorBase:CSON006824"/>
<feature type="compositionally biased region" description="Polar residues" evidence="4">
    <location>
        <begin position="35"/>
        <end position="62"/>
    </location>
</feature>
<feature type="region of interest" description="Disordered" evidence="4">
    <location>
        <begin position="15"/>
        <end position="65"/>
    </location>
</feature>
<dbReference type="InterPro" id="IPR023196">
    <property type="entry name" value="Phosducin_N_dom_sf"/>
</dbReference>
<reference evidence="7" key="2">
    <citation type="submission" date="2018-07" db="EMBL/GenBank/DDBJ databases">
        <authorList>
            <person name="Quirk P.G."/>
            <person name="Krulwich T.A."/>
        </authorList>
    </citation>
    <scope>NUCLEOTIDE SEQUENCE</scope>
</reference>
<dbReference type="InterPro" id="IPR001200">
    <property type="entry name" value="Phosducin"/>
</dbReference>
<dbReference type="EMBL" id="UFQS01000257">
    <property type="protein sequence ID" value="SSX02069.1"/>
    <property type="molecule type" value="Genomic_DNA"/>
</dbReference>
<keyword evidence="3" id="KW-0175">Coiled coil</keyword>
<dbReference type="CDD" id="cd02987">
    <property type="entry name" value="Phd_like_Phd"/>
    <property type="match status" value="1"/>
</dbReference>
<dbReference type="PANTHER" id="PTHR46052">
    <property type="entry name" value="PHOSDUCIN-LIKE PROTEIN"/>
    <property type="match status" value="1"/>
</dbReference>
<evidence type="ECO:0000259" key="5">
    <source>
        <dbReference type="Pfam" id="PF02114"/>
    </source>
</evidence>
<dbReference type="OMA" id="GIIEMMP"/>
<keyword evidence="2" id="KW-0597">Phosphoprotein</keyword>
<protein>
    <submittedName>
        <fullName evidence="6">CSON006824 protein</fullName>
    </submittedName>
</protein>
<evidence type="ECO:0000313" key="7">
    <source>
        <dbReference type="EMBL" id="SSX22446.1"/>
    </source>
</evidence>
<organism evidence="6">
    <name type="scientific">Culicoides sonorensis</name>
    <name type="common">Biting midge</name>
    <dbReference type="NCBI Taxonomy" id="179676"/>
    <lineage>
        <taxon>Eukaryota</taxon>
        <taxon>Metazoa</taxon>
        <taxon>Ecdysozoa</taxon>
        <taxon>Arthropoda</taxon>
        <taxon>Hexapoda</taxon>
        <taxon>Insecta</taxon>
        <taxon>Pterygota</taxon>
        <taxon>Neoptera</taxon>
        <taxon>Endopterygota</taxon>
        <taxon>Diptera</taxon>
        <taxon>Nematocera</taxon>
        <taxon>Chironomoidea</taxon>
        <taxon>Ceratopogonidae</taxon>
        <taxon>Ceratopogoninae</taxon>
        <taxon>Culicoides</taxon>
        <taxon>Monoculicoides</taxon>
    </lineage>
</organism>
<dbReference type="PRINTS" id="PR00677">
    <property type="entry name" value="PHOSDUCIN"/>
</dbReference>
<accession>A0A336KBZ9</accession>
<evidence type="ECO:0000313" key="6">
    <source>
        <dbReference type="EMBL" id="SSX02069.1"/>
    </source>
</evidence>
<dbReference type="PANTHER" id="PTHR46052:SF1">
    <property type="entry name" value="PHOSDUCIN-LIKE PROTEIN"/>
    <property type="match status" value="1"/>
</dbReference>
<feature type="domain" description="Phosducin" evidence="5">
    <location>
        <begin position="54"/>
        <end position="275"/>
    </location>
</feature>
<dbReference type="Gene3D" id="1.10.168.10">
    <property type="entry name" value="Phosducin, domain 2"/>
    <property type="match status" value="1"/>
</dbReference>
<evidence type="ECO:0000256" key="3">
    <source>
        <dbReference type="SAM" id="Coils"/>
    </source>
</evidence>
<comment type="similarity">
    <text evidence="1">Belongs to the phosducin family.</text>
</comment>
<dbReference type="SUPFAM" id="SSF52833">
    <property type="entry name" value="Thioredoxin-like"/>
    <property type="match status" value="1"/>
</dbReference>
<dbReference type="InterPro" id="IPR024253">
    <property type="entry name" value="Phosducin_thioredoxin-like_dom"/>
</dbReference>
<dbReference type="InterPro" id="IPR036249">
    <property type="entry name" value="Thioredoxin-like_sf"/>
</dbReference>
<dbReference type="Pfam" id="PF02114">
    <property type="entry name" value="Phosducin"/>
    <property type="match status" value="1"/>
</dbReference>
<name>A0A336KBZ9_CULSO</name>
<gene>
    <name evidence="6" type="primary">CSON006824</name>
</gene>
<dbReference type="GO" id="GO:0008277">
    <property type="term" value="P:regulation of G protein-coupled receptor signaling pathway"/>
    <property type="evidence" value="ECO:0007669"/>
    <property type="project" value="InterPro"/>
</dbReference>
<evidence type="ECO:0000256" key="2">
    <source>
        <dbReference type="ARBA" id="ARBA00022553"/>
    </source>
</evidence>
<dbReference type="Gene3D" id="3.40.30.10">
    <property type="entry name" value="Glutaredoxin"/>
    <property type="match status" value="1"/>
</dbReference>
<evidence type="ECO:0000256" key="4">
    <source>
        <dbReference type="SAM" id="MobiDB-lite"/>
    </source>
</evidence>
<dbReference type="AlphaFoldDB" id="A0A336KBZ9"/>
<feature type="coiled-coil region" evidence="3">
    <location>
        <begin position="74"/>
        <end position="124"/>
    </location>
</feature>
<sequence>MGTLDDKLLGEKIHNYCSSSEDEGGNSDTEDHSTTMHSSTSEQIPQLQPDSTHWSGQATNTGPKGVIKDWQRFKQLEIEKREEAEKERLDLIKKLSITSKTTEEDEKARNQEKLDAELDELLNDDFLLEFQRKRMAEMLAQSGRLPTFGKLIHLDEGNQLLDAIDQEQKSVTIILHIYDDRVKNCKTLNACLQTLAIDYKHVKFCKIQSNAAGMSLKFKQLGLPALLIYKNGQVIGNFIRVSDELGDEFYSSDVESFLIEHALLPDKTCVPVITQKVDNIDDDE</sequence>
<dbReference type="EMBL" id="UFQT01000257">
    <property type="protein sequence ID" value="SSX22446.1"/>
    <property type="molecule type" value="Genomic_DNA"/>
</dbReference>
<dbReference type="InterPro" id="IPR051499">
    <property type="entry name" value="Phosducin-like_reg"/>
</dbReference>
<proteinExistence type="inferred from homology"/>
<reference evidence="6" key="1">
    <citation type="submission" date="2018-04" db="EMBL/GenBank/DDBJ databases">
        <authorList>
            <person name="Go L.Y."/>
            <person name="Mitchell J.A."/>
        </authorList>
    </citation>
    <scope>NUCLEOTIDE SEQUENCE</scope>
    <source>
        <tissue evidence="6">Whole organism</tissue>
    </source>
</reference>
<evidence type="ECO:0000256" key="1">
    <source>
        <dbReference type="ARBA" id="ARBA00009686"/>
    </source>
</evidence>